<dbReference type="Proteomes" id="UP000053477">
    <property type="component" value="Unassembled WGS sequence"/>
</dbReference>
<keyword evidence="1" id="KW-1133">Transmembrane helix</keyword>
<dbReference type="AlphaFoldDB" id="A0A0H2QZS7"/>
<gene>
    <name evidence="2" type="ORF">SCHPADRAFT_752166</name>
</gene>
<dbReference type="InParanoid" id="A0A0H2QZS7"/>
<name>A0A0H2QZS7_9AGAM</name>
<accession>A0A0H2QZS7</accession>
<keyword evidence="3" id="KW-1185">Reference proteome</keyword>
<keyword evidence="1" id="KW-0812">Transmembrane</keyword>
<keyword evidence="1" id="KW-0472">Membrane</keyword>
<evidence type="ECO:0000313" key="3">
    <source>
        <dbReference type="Proteomes" id="UP000053477"/>
    </source>
</evidence>
<reference evidence="2 3" key="1">
    <citation type="submission" date="2015-04" db="EMBL/GenBank/DDBJ databases">
        <title>Complete genome sequence of Schizopora paradoxa KUC8140, a cosmopolitan wood degrader in East Asia.</title>
        <authorList>
            <consortium name="DOE Joint Genome Institute"/>
            <person name="Min B."/>
            <person name="Park H."/>
            <person name="Jang Y."/>
            <person name="Kim J.-J."/>
            <person name="Kim K.H."/>
            <person name="Pangilinan J."/>
            <person name="Lipzen A."/>
            <person name="Riley R."/>
            <person name="Grigoriev I.V."/>
            <person name="Spatafora J.W."/>
            <person name="Choi I.-G."/>
        </authorList>
    </citation>
    <scope>NUCLEOTIDE SEQUENCE [LARGE SCALE GENOMIC DNA]</scope>
    <source>
        <strain evidence="2 3">KUC8140</strain>
    </source>
</reference>
<organism evidence="2 3">
    <name type="scientific">Schizopora paradoxa</name>
    <dbReference type="NCBI Taxonomy" id="27342"/>
    <lineage>
        <taxon>Eukaryota</taxon>
        <taxon>Fungi</taxon>
        <taxon>Dikarya</taxon>
        <taxon>Basidiomycota</taxon>
        <taxon>Agaricomycotina</taxon>
        <taxon>Agaricomycetes</taxon>
        <taxon>Hymenochaetales</taxon>
        <taxon>Schizoporaceae</taxon>
        <taxon>Schizopora</taxon>
    </lineage>
</organism>
<evidence type="ECO:0000313" key="2">
    <source>
        <dbReference type="EMBL" id="KLO04507.1"/>
    </source>
</evidence>
<sequence length="83" mass="9642">MEKPAAKARGHMTERTPTSDTDMVEVKIGFTTNSPIRPELQFSLQAYANNSFSFFILFLSLMTSHSFTRPRPYIPFLPWLCYY</sequence>
<dbReference type="EMBL" id="KQ086517">
    <property type="protein sequence ID" value="KLO04507.1"/>
    <property type="molecule type" value="Genomic_DNA"/>
</dbReference>
<evidence type="ECO:0000256" key="1">
    <source>
        <dbReference type="SAM" id="Phobius"/>
    </source>
</evidence>
<feature type="transmembrane region" description="Helical" evidence="1">
    <location>
        <begin position="44"/>
        <end position="62"/>
    </location>
</feature>
<proteinExistence type="predicted"/>
<protein>
    <submittedName>
        <fullName evidence="2">Uncharacterized protein</fullName>
    </submittedName>
</protein>